<proteinExistence type="predicted"/>
<dbReference type="InterPro" id="IPR001466">
    <property type="entry name" value="Beta-lactam-related"/>
</dbReference>
<dbReference type="SUPFAM" id="SSF56601">
    <property type="entry name" value="beta-lactamase/transpeptidase-like"/>
    <property type="match status" value="1"/>
</dbReference>
<dbReference type="InterPro" id="IPR050491">
    <property type="entry name" value="AmpC-like"/>
</dbReference>
<evidence type="ECO:0000259" key="2">
    <source>
        <dbReference type="Pfam" id="PF00144"/>
    </source>
</evidence>
<dbReference type="PROSITE" id="PS51257">
    <property type="entry name" value="PROKAR_LIPOPROTEIN"/>
    <property type="match status" value="1"/>
</dbReference>
<feature type="signal peptide" evidence="1">
    <location>
        <begin position="1"/>
        <end position="33"/>
    </location>
</feature>
<feature type="chain" id="PRO_5016573966" evidence="1">
    <location>
        <begin position="34"/>
        <end position="406"/>
    </location>
</feature>
<gene>
    <name evidence="3" type="primary">pbpE_2</name>
    <name evidence="3" type="ORF">NCTC11388_02009</name>
</gene>
<dbReference type="Proteomes" id="UP000254893">
    <property type="component" value="Unassembled WGS sequence"/>
</dbReference>
<dbReference type="AlphaFoldDB" id="A0A380BZ22"/>
<dbReference type="Pfam" id="PF00144">
    <property type="entry name" value="Beta-lactamase"/>
    <property type="match status" value="1"/>
</dbReference>
<dbReference type="PANTHER" id="PTHR46825:SF9">
    <property type="entry name" value="BETA-LACTAMASE-RELATED DOMAIN-CONTAINING PROTEIN"/>
    <property type="match status" value="1"/>
</dbReference>
<feature type="domain" description="Beta-lactamase-related" evidence="2">
    <location>
        <begin position="64"/>
        <end position="375"/>
    </location>
</feature>
<sequence>MYLKNLKKKLVKLIVAKVLLGLSVMSLIGCTSAEERKIKEEKNQAEQDSIRLLYNPNEADKAVDAFMQNLHKKAGFNGNVLIAKKGKIIYEKSFGWANYLLKDSLNIQSQFELASVTKPMTSIAILKLVEEGKLKLDQTVNDFFPDFPYEGITVKMLLTHRSGLPNYVYFADGVWKDKKKGMSNMDAIRLLTEHKPGRYGKPDGRFHYNNSNFMVLGAIIEKVSKQDYAVFLKENVFDPAGMKHTAAYSKAVYEKIPVKVIGHDKVWRRSVVQNFLDGPLGDKGIYSTVEDMFLLDIALREGRLLKQETLDSAYVPRNDPSKKGAFGYGYGWRTFNHNDQHVVYHTGWWHGFRNLYVRDLKNDVTIVLLSNMTNGSLVKLDELYKILGMPILRKNAYNADGDFMVD</sequence>
<protein>
    <submittedName>
        <fullName evidence="3">Penicillin-binding protein E</fullName>
    </submittedName>
</protein>
<dbReference type="InterPro" id="IPR012338">
    <property type="entry name" value="Beta-lactam/transpept-like"/>
</dbReference>
<evidence type="ECO:0000313" key="4">
    <source>
        <dbReference type="Proteomes" id="UP000254893"/>
    </source>
</evidence>
<accession>A0A380BZ22</accession>
<evidence type="ECO:0000256" key="1">
    <source>
        <dbReference type="SAM" id="SignalP"/>
    </source>
</evidence>
<dbReference type="PANTHER" id="PTHR46825">
    <property type="entry name" value="D-ALANYL-D-ALANINE-CARBOXYPEPTIDASE/ENDOPEPTIDASE AMPH"/>
    <property type="match status" value="1"/>
</dbReference>
<name>A0A380BZ22_SPHSI</name>
<reference evidence="3 4" key="1">
    <citation type="submission" date="2018-06" db="EMBL/GenBank/DDBJ databases">
        <authorList>
            <consortium name="Pathogen Informatics"/>
            <person name="Doyle S."/>
        </authorList>
    </citation>
    <scope>NUCLEOTIDE SEQUENCE [LARGE SCALE GENOMIC DNA]</scope>
    <source>
        <strain evidence="3 4">NCTC11388</strain>
    </source>
</reference>
<evidence type="ECO:0000313" key="3">
    <source>
        <dbReference type="EMBL" id="SUJ09702.1"/>
    </source>
</evidence>
<keyword evidence="1" id="KW-0732">Signal</keyword>
<dbReference type="EMBL" id="UGYW01000002">
    <property type="protein sequence ID" value="SUJ09702.1"/>
    <property type="molecule type" value="Genomic_DNA"/>
</dbReference>
<organism evidence="3 4">
    <name type="scientific">Sphingobacterium spiritivorum</name>
    <name type="common">Flavobacterium spiritivorum</name>
    <dbReference type="NCBI Taxonomy" id="258"/>
    <lineage>
        <taxon>Bacteria</taxon>
        <taxon>Pseudomonadati</taxon>
        <taxon>Bacteroidota</taxon>
        <taxon>Sphingobacteriia</taxon>
        <taxon>Sphingobacteriales</taxon>
        <taxon>Sphingobacteriaceae</taxon>
        <taxon>Sphingobacterium</taxon>
    </lineage>
</organism>
<dbReference type="Gene3D" id="3.40.710.10">
    <property type="entry name" value="DD-peptidase/beta-lactamase superfamily"/>
    <property type="match status" value="1"/>
</dbReference>